<keyword evidence="4 9" id="KW-0812">Transmembrane</keyword>
<feature type="transmembrane region" description="Helical" evidence="9">
    <location>
        <begin position="325"/>
        <end position="344"/>
    </location>
</feature>
<dbReference type="OrthoDB" id="6407650at2759"/>
<evidence type="ECO:0000313" key="10">
    <source>
        <dbReference type="EMBL" id="KAH9360735.1"/>
    </source>
</evidence>
<gene>
    <name evidence="10" type="ORF">HPB48_020214</name>
</gene>
<feature type="transmembrane region" description="Helical" evidence="9">
    <location>
        <begin position="146"/>
        <end position="166"/>
    </location>
</feature>
<organism evidence="10 11">
    <name type="scientific">Haemaphysalis longicornis</name>
    <name type="common">Bush tick</name>
    <dbReference type="NCBI Taxonomy" id="44386"/>
    <lineage>
        <taxon>Eukaryota</taxon>
        <taxon>Metazoa</taxon>
        <taxon>Ecdysozoa</taxon>
        <taxon>Arthropoda</taxon>
        <taxon>Chelicerata</taxon>
        <taxon>Arachnida</taxon>
        <taxon>Acari</taxon>
        <taxon>Parasitiformes</taxon>
        <taxon>Ixodida</taxon>
        <taxon>Ixodoidea</taxon>
        <taxon>Ixodidae</taxon>
        <taxon>Haemaphysalinae</taxon>
        <taxon>Haemaphysalis</taxon>
    </lineage>
</organism>
<evidence type="ECO:0000256" key="7">
    <source>
        <dbReference type="ARBA" id="ARBA00023136"/>
    </source>
</evidence>
<evidence type="ECO:0008006" key="12">
    <source>
        <dbReference type="Google" id="ProtNLM"/>
    </source>
</evidence>
<dbReference type="VEuPathDB" id="VectorBase:HLOH_053579"/>
<accession>A0A9J6FD58</accession>
<keyword evidence="7 9" id="KW-0472">Membrane</keyword>
<evidence type="ECO:0000313" key="11">
    <source>
        <dbReference type="Proteomes" id="UP000821853"/>
    </source>
</evidence>
<dbReference type="PANTHER" id="PTHR10408">
    <property type="entry name" value="STEROL O-ACYLTRANSFERASE"/>
    <property type="match status" value="1"/>
</dbReference>
<reference evidence="10 11" key="1">
    <citation type="journal article" date="2020" name="Cell">
        <title>Large-Scale Comparative Analyses of Tick Genomes Elucidate Their Genetic Diversity and Vector Capacities.</title>
        <authorList>
            <consortium name="Tick Genome and Microbiome Consortium (TIGMIC)"/>
            <person name="Jia N."/>
            <person name="Wang J."/>
            <person name="Shi W."/>
            <person name="Du L."/>
            <person name="Sun Y."/>
            <person name="Zhan W."/>
            <person name="Jiang J.F."/>
            <person name="Wang Q."/>
            <person name="Zhang B."/>
            <person name="Ji P."/>
            <person name="Bell-Sakyi L."/>
            <person name="Cui X.M."/>
            <person name="Yuan T.T."/>
            <person name="Jiang B.G."/>
            <person name="Yang W.F."/>
            <person name="Lam T.T."/>
            <person name="Chang Q.C."/>
            <person name="Ding S.J."/>
            <person name="Wang X.J."/>
            <person name="Zhu J.G."/>
            <person name="Ruan X.D."/>
            <person name="Zhao L."/>
            <person name="Wei J.T."/>
            <person name="Ye R.Z."/>
            <person name="Que T.C."/>
            <person name="Du C.H."/>
            <person name="Zhou Y.H."/>
            <person name="Cheng J.X."/>
            <person name="Dai P.F."/>
            <person name="Guo W.B."/>
            <person name="Han X.H."/>
            <person name="Huang E.J."/>
            <person name="Li L.F."/>
            <person name="Wei W."/>
            <person name="Gao Y.C."/>
            <person name="Liu J.Z."/>
            <person name="Shao H.Z."/>
            <person name="Wang X."/>
            <person name="Wang C.C."/>
            <person name="Yang T.C."/>
            <person name="Huo Q.B."/>
            <person name="Li W."/>
            <person name="Chen H.Y."/>
            <person name="Chen S.E."/>
            <person name="Zhou L.G."/>
            <person name="Ni X.B."/>
            <person name="Tian J.H."/>
            <person name="Sheng Y."/>
            <person name="Liu T."/>
            <person name="Pan Y.S."/>
            <person name="Xia L.Y."/>
            <person name="Li J."/>
            <person name="Zhao F."/>
            <person name="Cao W.C."/>
        </authorList>
    </citation>
    <scope>NUCLEOTIDE SEQUENCE [LARGE SCALE GENOMIC DNA]</scope>
    <source>
        <strain evidence="10">HaeL-2018</strain>
    </source>
</reference>
<evidence type="ECO:0000256" key="8">
    <source>
        <dbReference type="ARBA" id="ARBA00023315"/>
    </source>
</evidence>
<protein>
    <recommendedName>
        <fullName evidence="12">O-acyltransferase</fullName>
    </recommendedName>
</protein>
<dbReference type="InterPro" id="IPR014371">
    <property type="entry name" value="Oat_ACAT_DAG_ARE"/>
</dbReference>
<evidence type="ECO:0000256" key="1">
    <source>
        <dbReference type="ARBA" id="ARBA00004477"/>
    </source>
</evidence>
<sequence>MEPSGCAEQLLSLKTSVERLRRSVNDELDSLSAVLDTLARKQNDLNGVAPSKHTTEAQLRKKRLQADMSTIVVNSTGILGVFGHLVAVNLGILFIVHPSLQLWAHCRALGKAAPVDAIFGSLFAVFLGCVTVFPARYIFVNELPPLSACILAFEQFLACVLMYSVVLNHFIKDLFCDAGKEDFQLLGFTLTGCSILLLGSISMFLVFYGFLHCWLNIFAEAMRFGDRLFYLDWWNSTTYADYYRSWNLVVHDWLFNYVYRDAYKLFNYNKKRAMLVVFFLSALVHEYILALSYRFFFPVILVVYGTFGVGLMFATKKKTAHFWNVFLWITLISGWGMILIFYTVEYYSRINCPSTKDGLADFFFPRSFSWSCNSFSHSIWFSSSFYKQKPPSLT</sequence>
<dbReference type="EMBL" id="JABSTR010000001">
    <property type="protein sequence ID" value="KAH9360735.1"/>
    <property type="molecule type" value="Genomic_DNA"/>
</dbReference>
<dbReference type="PANTHER" id="PTHR10408:SF8">
    <property type="entry name" value="O-ACYLTRANSFERASE"/>
    <property type="match status" value="1"/>
</dbReference>
<keyword evidence="11" id="KW-1185">Reference proteome</keyword>
<keyword evidence="3" id="KW-0808">Transferase</keyword>
<dbReference type="GO" id="GO:0005789">
    <property type="term" value="C:endoplasmic reticulum membrane"/>
    <property type="evidence" value="ECO:0007669"/>
    <property type="project" value="UniProtKB-SubCell"/>
</dbReference>
<dbReference type="GO" id="GO:0008374">
    <property type="term" value="F:O-acyltransferase activity"/>
    <property type="evidence" value="ECO:0007669"/>
    <property type="project" value="InterPro"/>
</dbReference>
<dbReference type="AlphaFoldDB" id="A0A9J6FD58"/>
<dbReference type="InterPro" id="IPR004299">
    <property type="entry name" value="MBOAT_fam"/>
</dbReference>
<dbReference type="GO" id="GO:0008203">
    <property type="term" value="P:cholesterol metabolic process"/>
    <property type="evidence" value="ECO:0007669"/>
    <property type="project" value="TreeGrafter"/>
</dbReference>
<feature type="transmembrane region" description="Helical" evidence="9">
    <location>
        <begin position="186"/>
        <end position="219"/>
    </location>
</feature>
<evidence type="ECO:0000256" key="3">
    <source>
        <dbReference type="ARBA" id="ARBA00022679"/>
    </source>
</evidence>
<dbReference type="Proteomes" id="UP000821853">
    <property type="component" value="Chromosome 1"/>
</dbReference>
<feature type="transmembrane region" description="Helical" evidence="9">
    <location>
        <begin position="295"/>
        <end position="313"/>
    </location>
</feature>
<comment type="subcellular location">
    <subcellularLocation>
        <location evidence="1">Endoplasmic reticulum membrane</location>
        <topology evidence="1">Multi-pass membrane protein</topology>
    </subcellularLocation>
</comment>
<feature type="transmembrane region" description="Helical" evidence="9">
    <location>
        <begin position="71"/>
        <end position="97"/>
    </location>
</feature>
<dbReference type="Pfam" id="PF03062">
    <property type="entry name" value="MBOAT"/>
    <property type="match status" value="1"/>
</dbReference>
<feature type="transmembrane region" description="Helical" evidence="9">
    <location>
        <begin position="273"/>
        <end position="289"/>
    </location>
</feature>
<feature type="transmembrane region" description="Helical" evidence="9">
    <location>
        <begin position="117"/>
        <end position="139"/>
    </location>
</feature>
<evidence type="ECO:0000256" key="9">
    <source>
        <dbReference type="SAM" id="Phobius"/>
    </source>
</evidence>
<evidence type="ECO:0000256" key="5">
    <source>
        <dbReference type="ARBA" id="ARBA00022824"/>
    </source>
</evidence>
<keyword evidence="8" id="KW-0012">Acyltransferase</keyword>
<name>A0A9J6FD58_HAELO</name>
<comment type="caution">
    <text evidence="10">The sequence shown here is derived from an EMBL/GenBank/DDBJ whole genome shotgun (WGS) entry which is preliminary data.</text>
</comment>
<proteinExistence type="inferred from homology"/>
<comment type="similarity">
    <text evidence="2">Belongs to the membrane-bound acyltransferase family. Sterol o-acyltransferase subfamily.</text>
</comment>
<evidence type="ECO:0000256" key="2">
    <source>
        <dbReference type="ARBA" id="ARBA00009010"/>
    </source>
</evidence>
<keyword evidence="5" id="KW-0256">Endoplasmic reticulum</keyword>
<evidence type="ECO:0000256" key="6">
    <source>
        <dbReference type="ARBA" id="ARBA00022989"/>
    </source>
</evidence>
<evidence type="ECO:0000256" key="4">
    <source>
        <dbReference type="ARBA" id="ARBA00022692"/>
    </source>
</evidence>
<keyword evidence="6 9" id="KW-1133">Transmembrane helix</keyword>